<evidence type="ECO:0000313" key="7">
    <source>
        <dbReference type="Proteomes" id="UP001596473"/>
    </source>
</evidence>
<organism evidence="6 7">
    <name type="scientific">Iodobacter arcticus</name>
    <dbReference type="NCBI Taxonomy" id="590593"/>
    <lineage>
        <taxon>Bacteria</taxon>
        <taxon>Pseudomonadati</taxon>
        <taxon>Pseudomonadota</taxon>
        <taxon>Betaproteobacteria</taxon>
        <taxon>Neisseriales</taxon>
        <taxon>Chitinibacteraceae</taxon>
        <taxon>Iodobacter</taxon>
    </lineage>
</organism>
<dbReference type="Proteomes" id="UP001596473">
    <property type="component" value="Unassembled WGS sequence"/>
</dbReference>
<dbReference type="GO" id="GO:0003677">
    <property type="term" value="F:DNA binding"/>
    <property type="evidence" value="ECO:0007669"/>
    <property type="project" value="UniProtKB-KW"/>
</dbReference>
<dbReference type="SUPFAM" id="SSF53822">
    <property type="entry name" value="Periplasmic binding protein-like I"/>
    <property type="match status" value="1"/>
</dbReference>
<dbReference type="InterPro" id="IPR001761">
    <property type="entry name" value="Peripla_BP/Lac1_sug-bd_dom"/>
</dbReference>
<evidence type="ECO:0000256" key="2">
    <source>
        <dbReference type="ARBA" id="ARBA00023015"/>
    </source>
</evidence>
<dbReference type="CDD" id="cd06274">
    <property type="entry name" value="PBP1_FruR"/>
    <property type="match status" value="1"/>
</dbReference>
<feature type="domain" description="HTH lacI-type" evidence="5">
    <location>
        <begin position="7"/>
        <end position="64"/>
    </location>
</feature>
<accession>A0ABW2R2Y1</accession>
<reference evidence="7" key="1">
    <citation type="journal article" date="2019" name="Int. J. Syst. Evol. Microbiol.">
        <title>The Global Catalogue of Microorganisms (GCM) 10K type strain sequencing project: providing services to taxonomists for standard genome sequencing and annotation.</title>
        <authorList>
            <consortium name="The Broad Institute Genomics Platform"/>
            <consortium name="The Broad Institute Genome Sequencing Center for Infectious Disease"/>
            <person name="Wu L."/>
            <person name="Ma J."/>
        </authorList>
    </citation>
    <scope>NUCLEOTIDE SEQUENCE [LARGE SCALE GENOMIC DNA]</scope>
    <source>
        <strain evidence="7">CCUG 62945</strain>
    </source>
</reference>
<dbReference type="PANTHER" id="PTHR30146:SF45">
    <property type="entry name" value="CATABOLITE REPRESSOR_ACTIVATOR"/>
    <property type="match status" value="1"/>
</dbReference>
<dbReference type="SMART" id="SM00354">
    <property type="entry name" value="HTH_LACI"/>
    <property type="match status" value="1"/>
</dbReference>
<dbReference type="PROSITE" id="PS50932">
    <property type="entry name" value="HTH_LACI_2"/>
    <property type="match status" value="1"/>
</dbReference>
<dbReference type="InterPro" id="IPR028082">
    <property type="entry name" value="Peripla_BP_I"/>
</dbReference>
<dbReference type="EMBL" id="JBHTBQ010000047">
    <property type="protein sequence ID" value="MFC7422267.1"/>
    <property type="molecule type" value="Genomic_DNA"/>
</dbReference>
<dbReference type="Gene3D" id="3.40.50.2300">
    <property type="match status" value="2"/>
</dbReference>
<sequence length="349" mass="38579">MSQFIRLTMDDIARLANVSKTTASLVLNGRSAEYRIAESTKERVLAIAREHHFQPSQSAKTLRSRKSGTLGLLVPELSNFAHASLAQALEPLCREAGYQLLVMSSNEQAAMETAGIEHLLTRQVDGLIVVPCSSDATQYLKWSLRLPLVFVDRHIKDCPIPFVVTDAIDAVTSLVVQTTKGGSKEVVYLGGQADLSPSQDRLAGYRKGLELSGVAEQEHWVWQRDYLRPSGYSMMAECYERLGHYPDSLFTGSLTLLEGALAYINEKQNGMPKHLMTFDDHNLLNCLPWGIQSVVQDSQQLASESLARVLKLMQGEAVDSIWVPASLHQRLDTTRSEQAPPLNITCAAN</sequence>
<evidence type="ECO:0000256" key="4">
    <source>
        <dbReference type="ARBA" id="ARBA00023163"/>
    </source>
</evidence>
<evidence type="ECO:0000313" key="6">
    <source>
        <dbReference type="EMBL" id="MFC7422267.1"/>
    </source>
</evidence>
<evidence type="ECO:0000259" key="5">
    <source>
        <dbReference type="PROSITE" id="PS50932"/>
    </source>
</evidence>
<dbReference type="InterPro" id="IPR010982">
    <property type="entry name" value="Lambda_DNA-bd_dom_sf"/>
</dbReference>
<keyword evidence="4" id="KW-0804">Transcription</keyword>
<dbReference type="PANTHER" id="PTHR30146">
    <property type="entry name" value="LACI-RELATED TRANSCRIPTIONAL REPRESSOR"/>
    <property type="match status" value="1"/>
</dbReference>
<proteinExistence type="predicted"/>
<keyword evidence="2" id="KW-0805">Transcription regulation</keyword>
<dbReference type="PROSITE" id="PS00356">
    <property type="entry name" value="HTH_LACI_1"/>
    <property type="match status" value="1"/>
</dbReference>
<keyword evidence="3 6" id="KW-0238">DNA-binding</keyword>
<protein>
    <submittedName>
        <fullName evidence="6">LacI family DNA-binding transcriptional regulator</fullName>
    </submittedName>
</protein>
<dbReference type="InterPro" id="IPR000843">
    <property type="entry name" value="HTH_LacI"/>
</dbReference>
<dbReference type="Pfam" id="PF00356">
    <property type="entry name" value="LacI"/>
    <property type="match status" value="1"/>
</dbReference>
<dbReference type="Pfam" id="PF00532">
    <property type="entry name" value="Peripla_BP_1"/>
    <property type="match status" value="1"/>
</dbReference>
<dbReference type="SUPFAM" id="SSF47413">
    <property type="entry name" value="lambda repressor-like DNA-binding domains"/>
    <property type="match status" value="1"/>
</dbReference>
<gene>
    <name evidence="6" type="ORF">ACFQNF_20615</name>
</gene>
<evidence type="ECO:0000256" key="3">
    <source>
        <dbReference type="ARBA" id="ARBA00023125"/>
    </source>
</evidence>
<keyword evidence="7" id="KW-1185">Reference proteome</keyword>
<keyword evidence="1" id="KW-0678">Repressor</keyword>
<evidence type="ECO:0000256" key="1">
    <source>
        <dbReference type="ARBA" id="ARBA00022491"/>
    </source>
</evidence>
<comment type="caution">
    <text evidence="6">The sequence shown here is derived from an EMBL/GenBank/DDBJ whole genome shotgun (WGS) entry which is preliminary data.</text>
</comment>
<dbReference type="RefSeq" id="WP_380190262.1">
    <property type="nucleotide sequence ID" value="NZ_JBHTBQ010000047.1"/>
</dbReference>
<dbReference type="CDD" id="cd01392">
    <property type="entry name" value="HTH_LacI"/>
    <property type="match status" value="1"/>
</dbReference>
<name>A0ABW2R2Y1_9NEIS</name>
<dbReference type="Gene3D" id="1.10.260.40">
    <property type="entry name" value="lambda repressor-like DNA-binding domains"/>
    <property type="match status" value="1"/>
</dbReference>